<gene>
    <name evidence="8" type="ORF">MEDL_6848</name>
</gene>
<evidence type="ECO:0000313" key="9">
    <source>
        <dbReference type="Proteomes" id="UP000683360"/>
    </source>
</evidence>
<dbReference type="EMBL" id="CAJPWZ010000368">
    <property type="protein sequence ID" value="CAG2191636.1"/>
    <property type="molecule type" value="Genomic_DNA"/>
</dbReference>
<evidence type="ECO:0000256" key="4">
    <source>
        <dbReference type="ARBA" id="ARBA00023163"/>
    </source>
</evidence>
<sequence>MDETEYYSNLQSEVKKMKASSSQRTNKKEVEYLENSSLRRATYCRRGNSLILAAKEIELQTHCRVGVIMQPTWSNGKVHCYKSNLDIEPSTNVNKENEPTEPTEQPQPSTSRLETHRDSPIKRHPVVRVEPLVAKKKNLKQECRMCGVSEETSFFGVVVTQTKKPEDRTASIGSTNILLDFIIRKKVNCKVCHIIVKNMGQPKKKKIRITRY</sequence>
<keyword evidence="2" id="KW-0805">Transcription regulation</keyword>
<feature type="compositionally biased region" description="Low complexity" evidence="6">
    <location>
        <begin position="100"/>
        <end position="111"/>
    </location>
</feature>
<dbReference type="GO" id="GO:0005634">
    <property type="term" value="C:nucleus"/>
    <property type="evidence" value="ECO:0007669"/>
    <property type="project" value="UniProtKB-SubCell"/>
</dbReference>
<evidence type="ECO:0000259" key="7">
    <source>
        <dbReference type="PROSITE" id="PS50066"/>
    </source>
</evidence>
<feature type="region of interest" description="Disordered" evidence="6">
    <location>
        <begin position="89"/>
        <end position="120"/>
    </location>
</feature>
<proteinExistence type="predicted"/>
<dbReference type="GO" id="GO:0003677">
    <property type="term" value="F:DNA binding"/>
    <property type="evidence" value="ECO:0007669"/>
    <property type="project" value="UniProtKB-KW"/>
</dbReference>
<organism evidence="8 9">
    <name type="scientific">Mytilus edulis</name>
    <name type="common">Blue mussel</name>
    <dbReference type="NCBI Taxonomy" id="6550"/>
    <lineage>
        <taxon>Eukaryota</taxon>
        <taxon>Metazoa</taxon>
        <taxon>Spiralia</taxon>
        <taxon>Lophotrochozoa</taxon>
        <taxon>Mollusca</taxon>
        <taxon>Bivalvia</taxon>
        <taxon>Autobranchia</taxon>
        <taxon>Pteriomorphia</taxon>
        <taxon>Mytilida</taxon>
        <taxon>Mytiloidea</taxon>
        <taxon>Mytilidae</taxon>
        <taxon>Mytilinae</taxon>
        <taxon>Mytilus</taxon>
    </lineage>
</organism>
<evidence type="ECO:0000256" key="1">
    <source>
        <dbReference type="ARBA" id="ARBA00004123"/>
    </source>
</evidence>
<keyword evidence="3" id="KW-0238">DNA-binding</keyword>
<dbReference type="SUPFAM" id="SSF55455">
    <property type="entry name" value="SRF-like"/>
    <property type="match status" value="1"/>
</dbReference>
<feature type="domain" description="MADS-box" evidence="7">
    <location>
        <begin position="23"/>
        <end position="69"/>
    </location>
</feature>
<dbReference type="InterPro" id="IPR036879">
    <property type="entry name" value="TF_MADSbox_sf"/>
</dbReference>
<keyword evidence="5" id="KW-0539">Nucleus</keyword>
<comment type="subcellular location">
    <subcellularLocation>
        <location evidence="1">Nucleus</location>
    </subcellularLocation>
</comment>
<comment type="caution">
    <text evidence="8">The sequence shown here is derived from an EMBL/GenBank/DDBJ whole genome shotgun (WGS) entry which is preliminary data.</text>
</comment>
<keyword evidence="9" id="KW-1185">Reference proteome</keyword>
<name>A0A8S3Q8E7_MYTED</name>
<accession>A0A8S3Q8E7</accession>
<keyword evidence="4" id="KW-0804">Transcription</keyword>
<dbReference type="GO" id="GO:0046983">
    <property type="term" value="F:protein dimerization activity"/>
    <property type="evidence" value="ECO:0007669"/>
    <property type="project" value="InterPro"/>
</dbReference>
<evidence type="ECO:0000313" key="8">
    <source>
        <dbReference type="EMBL" id="CAG2191636.1"/>
    </source>
</evidence>
<protein>
    <recommendedName>
        <fullName evidence="7">MADS-box domain-containing protein</fullName>
    </recommendedName>
</protein>
<dbReference type="Proteomes" id="UP000683360">
    <property type="component" value="Unassembled WGS sequence"/>
</dbReference>
<dbReference type="InterPro" id="IPR002100">
    <property type="entry name" value="TF_MADSbox"/>
</dbReference>
<dbReference type="AlphaFoldDB" id="A0A8S3Q8E7"/>
<evidence type="ECO:0000256" key="5">
    <source>
        <dbReference type="ARBA" id="ARBA00023242"/>
    </source>
</evidence>
<evidence type="ECO:0000256" key="6">
    <source>
        <dbReference type="SAM" id="MobiDB-lite"/>
    </source>
</evidence>
<dbReference type="PROSITE" id="PS50066">
    <property type="entry name" value="MADS_BOX_2"/>
    <property type="match status" value="1"/>
</dbReference>
<evidence type="ECO:0000256" key="3">
    <source>
        <dbReference type="ARBA" id="ARBA00023125"/>
    </source>
</evidence>
<evidence type="ECO:0000256" key="2">
    <source>
        <dbReference type="ARBA" id="ARBA00023015"/>
    </source>
</evidence>
<reference evidence="8" key="1">
    <citation type="submission" date="2021-03" db="EMBL/GenBank/DDBJ databases">
        <authorList>
            <person name="Bekaert M."/>
        </authorList>
    </citation>
    <scope>NUCLEOTIDE SEQUENCE</scope>
</reference>